<dbReference type="PIRSF" id="PIRSF004848">
    <property type="entry name" value="YBL036c_PLPDEIII"/>
    <property type="match status" value="1"/>
</dbReference>
<protein>
    <recommendedName>
        <fullName evidence="2">Pyridoxal phosphate homeostasis protein</fullName>
        <shortName evidence="2">PLP homeostasis protein</shortName>
    </recommendedName>
</protein>
<dbReference type="PANTHER" id="PTHR10146">
    <property type="entry name" value="PROLINE SYNTHETASE CO-TRANSCRIBED BACTERIAL HOMOLOG PROTEIN"/>
    <property type="match status" value="1"/>
</dbReference>
<comment type="cofactor">
    <cofactor evidence="3">
        <name>pyridoxal 5'-phosphate</name>
        <dbReference type="ChEBI" id="CHEBI:597326"/>
    </cofactor>
</comment>
<dbReference type="PANTHER" id="PTHR10146:SF14">
    <property type="entry name" value="PYRIDOXAL PHOSPHATE HOMEOSTASIS PROTEIN"/>
    <property type="match status" value="1"/>
</dbReference>
<dbReference type="Gene3D" id="3.20.20.10">
    <property type="entry name" value="Alanine racemase"/>
    <property type="match status" value="1"/>
</dbReference>
<dbReference type="OrthoDB" id="9804072at2"/>
<dbReference type="RefSeq" id="WP_116757187.1">
    <property type="nucleotide sequence ID" value="NZ_JBHUEX010000001.1"/>
</dbReference>
<dbReference type="InterPro" id="IPR011078">
    <property type="entry name" value="PyrdxlP_homeostasis"/>
</dbReference>
<evidence type="ECO:0000313" key="6">
    <source>
        <dbReference type="EMBL" id="PVZ94676.1"/>
    </source>
</evidence>
<dbReference type="Pfam" id="PF01168">
    <property type="entry name" value="Ala_racemase_N"/>
    <property type="match status" value="1"/>
</dbReference>
<comment type="function">
    <text evidence="2">Pyridoxal 5'-phosphate (PLP)-binding protein, which is involved in PLP homeostasis.</text>
</comment>
<evidence type="ECO:0000256" key="2">
    <source>
        <dbReference type="HAMAP-Rule" id="MF_02087"/>
    </source>
</evidence>
<comment type="caution">
    <text evidence="6">The sequence shown here is derived from an EMBL/GenBank/DDBJ whole genome shotgun (WGS) entry which is preliminary data.</text>
</comment>
<dbReference type="PROSITE" id="PS01211">
    <property type="entry name" value="UPF0001"/>
    <property type="match status" value="1"/>
</dbReference>
<dbReference type="AlphaFoldDB" id="A0A2V1HPZ9"/>
<comment type="similarity">
    <text evidence="2 4">Belongs to the pyridoxal phosphate-binding protein YggS/PROSC family.</text>
</comment>
<organism evidence="6 7">
    <name type="scientific">Amnibacterium flavum</name>
    <dbReference type="NCBI Taxonomy" id="2173173"/>
    <lineage>
        <taxon>Bacteria</taxon>
        <taxon>Bacillati</taxon>
        <taxon>Actinomycetota</taxon>
        <taxon>Actinomycetes</taxon>
        <taxon>Micrococcales</taxon>
        <taxon>Microbacteriaceae</taxon>
        <taxon>Amnibacterium</taxon>
    </lineage>
</organism>
<dbReference type="InterPro" id="IPR001608">
    <property type="entry name" value="Ala_racemase_N"/>
</dbReference>
<reference evidence="6 7" key="1">
    <citation type="submission" date="2018-05" db="EMBL/GenBank/DDBJ databases">
        <title>Amnibacterium sp. M8JJ-5, whole genome shotgun sequence.</title>
        <authorList>
            <person name="Tuo L."/>
        </authorList>
    </citation>
    <scope>NUCLEOTIDE SEQUENCE [LARGE SCALE GENOMIC DNA]</scope>
    <source>
        <strain evidence="6 7">M8JJ-5</strain>
    </source>
</reference>
<dbReference type="InterPro" id="IPR029066">
    <property type="entry name" value="PLP-binding_barrel"/>
</dbReference>
<dbReference type="CDD" id="cd00635">
    <property type="entry name" value="PLPDE_III_YBL036c_like"/>
    <property type="match status" value="1"/>
</dbReference>
<dbReference type="EMBL" id="QEOP01000002">
    <property type="protein sequence ID" value="PVZ94676.1"/>
    <property type="molecule type" value="Genomic_DNA"/>
</dbReference>
<evidence type="ECO:0000256" key="3">
    <source>
        <dbReference type="PIRSR" id="PIRSR004848-1"/>
    </source>
</evidence>
<feature type="domain" description="Alanine racemase N-terminal" evidence="5">
    <location>
        <begin position="16"/>
        <end position="224"/>
    </location>
</feature>
<dbReference type="GO" id="GO:0030170">
    <property type="term" value="F:pyridoxal phosphate binding"/>
    <property type="evidence" value="ECO:0007669"/>
    <property type="project" value="UniProtKB-UniRule"/>
</dbReference>
<keyword evidence="1 2" id="KW-0663">Pyridoxal phosphate</keyword>
<proteinExistence type="inferred from homology"/>
<sequence>MIGVTRDTGPLAVRIASIAERVERAADAAGRDASEITTVVVTKFQPVELLEDLYSLGVRDFGESRHQEAKEKAAALPGDIRWHFVGQLQSKKARAVREYASVIHSVDRISLVDALASDDLDVGVFAQINLTDDPARGGVAPSGLDELVESIQAAPGMRLKGVMAVPPLEEDPARSYARLRELSERVMRAAPTASAISAGMSGDFEQAVSAGATHLRIGTAITGERTRGA</sequence>
<dbReference type="SUPFAM" id="SSF51419">
    <property type="entry name" value="PLP-binding barrel"/>
    <property type="match status" value="1"/>
</dbReference>
<dbReference type="NCBIfam" id="TIGR00044">
    <property type="entry name" value="YggS family pyridoxal phosphate-dependent enzyme"/>
    <property type="match status" value="1"/>
</dbReference>
<evidence type="ECO:0000256" key="4">
    <source>
        <dbReference type="RuleBase" id="RU004514"/>
    </source>
</evidence>
<dbReference type="HAMAP" id="MF_02087">
    <property type="entry name" value="PLP_homeostasis"/>
    <property type="match status" value="1"/>
</dbReference>
<evidence type="ECO:0000256" key="1">
    <source>
        <dbReference type="ARBA" id="ARBA00022898"/>
    </source>
</evidence>
<accession>A0A2V1HPZ9</accession>
<keyword evidence="7" id="KW-1185">Reference proteome</keyword>
<evidence type="ECO:0000259" key="5">
    <source>
        <dbReference type="Pfam" id="PF01168"/>
    </source>
</evidence>
<name>A0A2V1HPZ9_9MICO</name>
<gene>
    <name evidence="6" type="ORF">DDQ50_13390</name>
</gene>
<evidence type="ECO:0000313" key="7">
    <source>
        <dbReference type="Proteomes" id="UP000244893"/>
    </source>
</evidence>
<feature type="modified residue" description="N6-(pyridoxal phosphate)lysine" evidence="2 3">
    <location>
        <position position="43"/>
    </location>
</feature>
<dbReference type="Proteomes" id="UP000244893">
    <property type="component" value="Unassembled WGS sequence"/>
</dbReference>